<feature type="domain" description="Transglutaminase-like" evidence="3">
    <location>
        <begin position="500"/>
        <end position="570"/>
    </location>
</feature>
<keyword evidence="5" id="KW-1185">Reference proteome</keyword>
<feature type="transmembrane region" description="Helical" evidence="2">
    <location>
        <begin position="680"/>
        <end position="704"/>
    </location>
</feature>
<keyword evidence="2" id="KW-0472">Membrane</keyword>
<dbReference type="InterPro" id="IPR002931">
    <property type="entry name" value="Transglutaminase-like"/>
</dbReference>
<feature type="transmembrane region" description="Helical" evidence="2">
    <location>
        <begin position="638"/>
        <end position="659"/>
    </location>
</feature>
<keyword evidence="2" id="KW-0812">Transmembrane</keyword>
<name>A0A238WG46_9PSEU</name>
<sequence>MPVGPGTPGIGGGTMTEAHPGNAGPASRRSAAVRAALPASGLAAAATIASATALTSVIAGLSWLVPIAVAVLLVAGTGSAARLLGLPAVVVGPCQLIVLLLGVTAMFAEHGIAVAVPGPAALDELHTLLLTAGEEIRTGTPPIGASGPIVLLTTLAVGVVAVLVDTLAVPAKAPAAAGLALLCIYAIPASLSNQMLPWWSFVLGATAFAALITVHGSHRRWQTFHRHRSAREAVAAAAPVPVTLMSLAVVLGLVSGVTVTSIGTVGQLPSGSDEQGGVSSGMGITPFTSLRGMLNHDEEREMFRVRGLEDDRQLMRAFTLDTYRPDEGWSLADRDSLPAGLPATEPLPVPGGASRSPDTEITIQPVGWEDVWLPVYGEPSSIDGIDDRWHYDTMSGTVFSEHRERPPTYSITTSLRDARPAELRAAEPDPGAPASVYTEVDDVDPRVAELAEEVTAGEESTFDQAAALWRYFTEDGRFTYDTSTAPPSEEAANDALADFVLFGRTGFCEQFASSMAVMLRAIDIPARVAVGFTSGEKQGEHRSITSRDAHAWVEVYFGEQHGWMPFDPTPLDDGRSTTPLYLEGQRDSSGREDDAAAQGPQERDGNTDDQAAAPPEDSTTAGNRVDAGSLPTGAPPTWSQWLAGVSLALATALGCAAVLAARSTSRLRRRPDGVRPGARYLSLAAPWLPVGAAACGVLGLAMLSWQLSGWLAWLVAVLAGGAVAPWLLREIGRRRRLHTLLSRRADAADAAWQELIAECADRRIPIGIADTVRDAALRMGEGGRLGADGQQQLHAVVTCLERSWYGPAGETSGDLAAAYERLRASLASAAPVDMAGRLFPRSVVGF</sequence>
<dbReference type="Gene3D" id="3.10.620.30">
    <property type="match status" value="1"/>
</dbReference>
<dbReference type="InterPro" id="IPR025403">
    <property type="entry name" value="TgpA-like_C"/>
</dbReference>
<evidence type="ECO:0000313" key="5">
    <source>
        <dbReference type="Proteomes" id="UP000198348"/>
    </source>
</evidence>
<dbReference type="PANTHER" id="PTHR42736:SF1">
    <property type="entry name" value="PROTEIN-GLUTAMINE GAMMA-GLUTAMYLTRANSFERASE"/>
    <property type="match status" value="1"/>
</dbReference>
<evidence type="ECO:0000256" key="2">
    <source>
        <dbReference type="SAM" id="Phobius"/>
    </source>
</evidence>
<feature type="transmembrane region" description="Helical" evidence="2">
    <location>
        <begin position="710"/>
        <end position="728"/>
    </location>
</feature>
<feature type="transmembrane region" description="Helical" evidence="2">
    <location>
        <begin position="196"/>
        <end position="214"/>
    </location>
</feature>
<dbReference type="AlphaFoldDB" id="A0A238WG46"/>
<accession>A0A238WG46</accession>
<gene>
    <name evidence="4" type="ORF">SAMN06265360_106121</name>
</gene>
<proteinExistence type="predicted"/>
<evidence type="ECO:0000256" key="1">
    <source>
        <dbReference type="SAM" id="MobiDB-lite"/>
    </source>
</evidence>
<organism evidence="4 5">
    <name type="scientific">Haloechinothrix alba</name>
    <dbReference type="NCBI Taxonomy" id="664784"/>
    <lineage>
        <taxon>Bacteria</taxon>
        <taxon>Bacillati</taxon>
        <taxon>Actinomycetota</taxon>
        <taxon>Actinomycetes</taxon>
        <taxon>Pseudonocardiales</taxon>
        <taxon>Pseudonocardiaceae</taxon>
        <taxon>Haloechinothrix</taxon>
    </lineage>
</organism>
<feature type="compositionally biased region" description="Basic and acidic residues" evidence="1">
    <location>
        <begin position="584"/>
        <end position="594"/>
    </location>
</feature>
<reference evidence="5" key="1">
    <citation type="submission" date="2017-06" db="EMBL/GenBank/DDBJ databases">
        <authorList>
            <person name="Varghese N."/>
            <person name="Submissions S."/>
        </authorList>
    </citation>
    <scope>NUCLEOTIDE SEQUENCE [LARGE SCALE GENOMIC DNA]</scope>
    <source>
        <strain evidence="5">DSM 45207</strain>
    </source>
</reference>
<keyword evidence="2" id="KW-1133">Transmembrane helix</keyword>
<dbReference type="InterPro" id="IPR038765">
    <property type="entry name" value="Papain-like_cys_pep_sf"/>
</dbReference>
<feature type="transmembrane region" description="Helical" evidence="2">
    <location>
        <begin position="234"/>
        <end position="254"/>
    </location>
</feature>
<feature type="compositionally biased region" description="Gly residues" evidence="1">
    <location>
        <begin position="1"/>
        <end position="14"/>
    </location>
</feature>
<feature type="transmembrane region" description="Helical" evidence="2">
    <location>
        <begin position="63"/>
        <end position="84"/>
    </location>
</feature>
<feature type="transmembrane region" description="Helical" evidence="2">
    <location>
        <begin position="171"/>
        <end position="190"/>
    </location>
</feature>
<dbReference type="Pfam" id="PF13559">
    <property type="entry name" value="DUF4129"/>
    <property type="match status" value="1"/>
</dbReference>
<dbReference type="PANTHER" id="PTHR42736">
    <property type="entry name" value="PROTEIN-GLUTAMINE GAMMA-GLUTAMYLTRANSFERASE"/>
    <property type="match status" value="1"/>
</dbReference>
<dbReference type="SMART" id="SM00460">
    <property type="entry name" value="TGc"/>
    <property type="match status" value="1"/>
</dbReference>
<dbReference type="Pfam" id="PF01841">
    <property type="entry name" value="Transglut_core"/>
    <property type="match status" value="1"/>
</dbReference>
<dbReference type="InterPro" id="IPR052901">
    <property type="entry name" value="Bact_TGase-like"/>
</dbReference>
<protein>
    <submittedName>
        <fullName evidence="4">Transglutaminase-like superfamily protein</fullName>
    </submittedName>
</protein>
<feature type="region of interest" description="Disordered" evidence="1">
    <location>
        <begin position="567"/>
        <end position="632"/>
    </location>
</feature>
<dbReference type="EMBL" id="FZNW01000006">
    <property type="protein sequence ID" value="SNR45311.1"/>
    <property type="molecule type" value="Genomic_DNA"/>
</dbReference>
<dbReference type="SUPFAM" id="SSF54001">
    <property type="entry name" value="Cysteine proteinases"/>
    <property type="match status" value="1"/>
</dbReference>
<dbReference type="InterPro" id="IPR021878">
    <property type="entry name" value="TgpA_N"/>
</dbReference>
<dbReference type="Pfam" id="PF11992">
    <property type="entry name" value="TgpA_N"/>
    <property type="match status" value="1"/>
</dbReference>
<evidence type="ECO:0000313" key="4">
    <source>
        <dbReference type="EMBL" id="SNR45311.1"/>
    </source>
</evidence>
<feature type="region of interest" description="Disordered" evidence="1">
    <location>
        <begin position="329"/>
        <end position="357"/>
    </location>
</feature>
<feature type="transmembrane region" description="Helical" evidence="2">
    <location>
        <begin position="142"/>
        <end position="164"/>
    </location>
</feature>
<feature type="region of interest" description="Disordered" evidence="1">
    <location>
        <begin position="1"/>
        <end position="26"/>
    </location>
</feature>
<dbReference type="Proteomes" id="UP000198348">
    <property type="component" value="Unassembled WGS sequence"/>
</dbReference>
<evidence type="ECO:0000259" key="3">
    <source>
        <dbReference type="SMART" id="SM00460"/>
    </source>
</evidence>